<proteinExistence type="predicted"/>
<evidence type="ECO:0000313" key="1">
    <source>
        <dbReference type="EMBL" id="KUM49386.1"/>
    </source>
</evidence>
<protein>
    <submittedName>
        <fullName evidence="1">Uncharacterized protein</fullName>
    </submittedName>
</protein>
<organism evidence="1">
    <name type="scientific">Picea glauca</name>
    <name type="common">White spruce</name>
    <name type="synonym">Pinus glauca</name>
    <dbReference type="NCBI Taxonomy" id="3330"/>
    <lineage>
        <taxon>Eukaryota</taxon>
        <taxon>Viridiplantae</taxon>
        <taxon>Streptophyta</taxon>
        <taxon>Embryophyta</taxon>
        <taxon>Tracheophyta</taxon>
        <taxon>Spermatophyta</taxon>
        <taxon>Pinopsida</taxon>
        <taxon>Pinidae</taxon>
        <taxon>Conifers I</taxon>
        <taxon>Pinales</taxon>
        <taxon>Pinaceae</taxon>
        <taxon>Picea</taxon>
    </lineage>
</organism>
<keyword evidence="1" id="KW-0496">Mitochondrion</keyword>
<dbReference type="EMBL" id="LKAM01000003">
    <property type="protein sequence ID" value="KUM49386.1"/>
    <property type="molecule type" value="Genomic_DNA"/>
</dbReference>
<reference evidence="1" key="1">
    <citation type="journal article" date="2015" name="Genome Biol. Evol.">
        <title>Organellar Genomes of White Spruce (Picea glauca): Assembly and Annotation.</title>
        <authorList>
            <person name="Jackman S.D."/>
            <person name="Warren R.L."/>
            <person name="Gibb E.A."/>
            <person name="Vandervalk B.P."/>
            <person name="Mohamadi H."/>
            <person name="Chu J."/>
            <person name="Raymond A."/>
            <person name="Pleasance S."/>
            <person name="Coope R."/>
            <person name="Wildung M.R."/>
            <person name="Ritland C.E."/>
            <person name="Bousquet J."/>
            <person name="Jones S.J."/>
            <person name="Bohlmann J."/>
            <person name="Birol I."/>
        </authorList>
    </citation>
    <scope>NUCLEOTIDE SEQUENCE [LARGE SCALE GENOMIC DNA]</scope>
    <source>
        <tissue evidence="1">Flushing bud</tissue>
    </source>
</reference>
<name>A0A124GNN4_PICGL</name>
<accession>A0A124GNN4</accession>
<geneLocation type="mitochondrion" evidence="1"/>
<comment type="caution">
    <text evidence="1">The sequence shown here is derived from an EMBL/GenBank/DDBJ whole genome shotgun (WGS) entry which is preliminary data.</text>
</comment>
<gene>
    <name evidence="1" type="ORF">ABT39_MTgene3935</name>
</gene>
<dbReference type="AlphaFoldDB" id="A0A124GNN4"/>
<sequence length="63" mass="7208">MGKSLPKSGAKGLRYPNHEQNDGLYQSAHHCLYQSAHHCEIRISNIKYVSDSSDLYICNYAFF</sequence>